<proteinExistence type="predicted"/>
<accession>F9QBN6</accession>
<evidence type="ECO:0000313" key="2">
    <source>
        <dbReference type="Proteomes" id="UP000006235"/>
    </source>
</evidence>
<dbReference type="Gene3D" id="1.10.510.10">
    <property type="entry name" value="Transferase(Phosphotransferase) domain 1"/>
    <property type="match status" value="1"/>
</dbReference>
<comment type="caution">
    <text evidence="1">The sequence shown here is derived from an EMBL/GenBank/DDBJ whole genome shotgun (WGS) entry which is preliminary data.</text>
</comment>
<protein>
    <submittedName>
        <fullName evidence="1">Phosphotransferase enzyme domain protein</fullName>
    </submittedName>
</protein>
<dbReference type="AlphaFoldDB" id="F9QBN6"/>
<dbReference type="SUPFAM" id="SSF56112">
    <property type="entry name" value="Protein kinase-like (PK-like)"/>
    <property type="match status" value="1"/>
</dbReference>
<organism evidence="1 2">
    <name type="scientific">Haemophilus pittmaniae HK 85</name>
    <dbReference type="NCBI Taxonomy" id="1035188"/>
    <lineage>
        <taxon>Bacteria</taxon>
        <taxon>Pseudomonadati</taxon>
        <taxon>Pseudomonadota</taxon>
        <taxon>Gammaproteobacteria</taxon>
        <taxon>Pasteurellales</taxon>
        <taxon>Pasteurellaceae</taxon>
        <taxon>Haemophilus</taxon>
    </lineage>
</organism>
<dbReference type="GO" id="GO:0016740">
    <property type="term" value="F:transferase activity"/>
    <property type="evidence" value="ECO:0007669"/>
    <property type="project" value="UniProtKB-KW"/>
</dbReference>
<dbReference type="Proteomes" id="UP000006235">
    <property type="component" value="Unassembled WGS sequence"/>
</dbReference>
<name>F9QBN6_9PAST</name>
<gene>
    <name evidence="1" type="ORF">HMPREF9952_0983</name>
</gene>
<evidence type="ECO:0000313" key="1">
    <source>
        <dbReference type="EMBL" id="EGV05022.1"/>
    </source>
</evidence>
<dbReference type="STRING" id="1035188.HMPREF9952_0983"/>
<reference evidence="1 2" key="1">
    <citation type="submission" date="2011-07" db="EMBL/GenBank/DDBJ databases">
        <authorList>
            <person name="Harkins D.M."/>
            <person name="Madupu R."/>
            <person name="Durkin A.S."/>
            <person name="Torralba M."/>
            <person name="Methe B."/>
            <person name="Sutton G.G."/>
            <person name="Nelson K.E."/>
        </authorList>
    </citation>
    <scope>NUCLEOTIDE SEQUENCE [LARGE SCALE GENOMIC DNA]</scope>
    <source>
        <strain evidence="1 2">HK 85</strain>
    </source>
</reference>
<sequence length="265" mass="31616">MTLAFKAHVQTLLQEHRGERVFCFEHLGKTFWLKQPEQLRGVWLLLKPHPKQAFLEEREILQQLNALDAPVPKLCDFGDDYMVLEDAGITLNNWLNNDKLTWPQKEVILQTAIRALIALHQQGIIHGRPAVRDIAWQDGEIRFMDFESHSKSQNIHWLISRDILAFLDSLCREKALNDEQLDNLFAYYRTHCPTEYWADMQAYVGKFRWLYYLLLPFKPIARTDLLAIYRLFEHLKRKIYEKIILTLSFIRFSQRLFGGRWCLRW</sequence>
<dbReference type="EMBL" id="AFUV01000021">
    <property type="protein sequence ID" value="EGV05022.1"/>
    <property type="molecule type" value="Genomic_DNA"/>
</dbReference>
<keyword evidence="1" id="KW-0808">Transferase</keyword>
<dbReference type="InterPro" id="IPR011009">
    <property type="entry name" value="Kinase-like_dom_sf"/>
</dbReference>